<feature type="transmembrane region" description="Helical" evidence="8">
    <location>
        <begin position="172"/>
        <end position="190"/>
    </location>
</feature>
<proteinExistence type="inferred from homology"/>
<evidence type="ECO:0000256" key="8">
    <source>
        <dbReference type="SAM" id="Phobius"/>
    </source>
</evidence>
<feature type="domain" description="Major facilitator superfamily (MFS) profile" evidence="9">
    <location>
        <begin position="107"/>
        <end position="505"/>
    </location>
</feature>
<dbReference type="SUPFAM" id="SSF103473">
    <property type="entry name" value="MFS general substrate transporter"/>
    <property type="match status" value="1"/>
</dbReference>
<evidence type="ECO:0000256" key="1">
    <source>
        <dbReference type="ARBA" id="ARBA00004141"/>
    </source>
</evidence>
<feature type="transmembrane region" description="Helical" evidence="8">
    <location>
        <begin position="196"/>
        <end position="219"/>
    </location>
</feature>
<dbReference type="PANTHER" id="PTHR23505">
    <property type="entry name" value="SPINSTER"/>
    <property type="match status" value="1"/>
</dbReference>
<accession>A0A1Q3FWR3</accession>
<dbReference type="EMBL" id="GFDL01002984">
    <property type="protein sequence ID" value="JAV32061.1"/>
    <property type="molecule type" value="Transcribed_RNA"/>
</dbReference>
<keyword evidence="5 8" id="KW-0472">Membrane</keyword>
<dbReference type="PROSITE" id="PS50850">
    <property type="entry name" value="MFS"/>
    <property type="match status" value="1"/>
</dbReference>
<evidence type="ECO:0000256" key="2">
    <source>
        <dbReference type="ARBA" id="ARBA00022448"/>
    </source>
</evidence>
<evidence type="ECO:0000256" key="7">
    <source>
        <dbReference type="SAM" id="MobiDB-lite"/>
    </source>
</evidence>
<name>A0A1Q3FWR3_CULTA</name>
<feature type="transmembrane region" description="Helical" evidence="8">
    <location>
        <begin position="415"/>
        <end position="446"/>
    </location>
</feature>
<feature type="compositionally biased region" description="Basic residues" evidence="7">
    <location>
        <begin position="609"/>
        <end position="629"/>
    </location>
</feature>
<feature type="transmembrane region" description="Helical" evidence="8">
    <location>
        <begin position="262"/>
        <end position="281"/>
    </location>
</feature>
<feature type="transmembrane region" description="Helical" evidence="8">
    <location>
        <begin position="313"/>
        <end position="333"/>
    </location>
</feature>
<evidence type="ECO:0000256" key="6">
    <source>
        <dbReference type="ARBA" id="ARBA00024338"/>
    </source>
</evidence>
<keyword evidence="10" id="KW-0762">Sugar transport</keyword>
<dbReference type="InterPro" id="IPR036259">
    <property type="entry name" value="MFS_trans_sf"/>
</dbReference>
<dbReference type="Gene3D" id="1.20.1250.20">
    <property type="entry name" value="MFS general substrate transporter like domains"/>
    <property type="match status" value="1"/>
</dbReference>
<keyword evidence="3 8" id="KW-0812">Transmembrane</keyword>
<dbReference type="Pfam" id="PF07690">
    <property type="entry name" value="MFS_1"/>
    <property type="match status" value="1"/>
</dbReference>
<feature type="region of interest" description="Disordered" evidence="7">
    <location>
        <begin position="22"/>
        <end position="92"/>
    </location>
</feature>
<protein>
    <submittedName>
        <fullName evidence="10">Putative sugar transporter/spinster transmembrane protein</fullName>
    </submittedName>
</protein>
<evidence type="ECO:0000313" key="10">
    <source>
        <dbReference type="EMBL" id="JAV32061.1"/>
    </source>
</evidence>
<dbReference type="InterPro" id="IPR020846">
    <property type="entry name" value="MFS_dom"/>
</dbReference>
<feature type="transmembrane region" description="Helical" evidence="8">
    <location>
        <begin position="231"/>
        <end position="250"/>
    </location>
</feature>
<dbReference type="CDD" id="cd17328">
    <property type="entry name" value="MFS_spinster_like"/>
    <property type="match status" value="1"/>
</dbReference>
<organism evidence="10">
    <name type="scientific">Culex tarsalis</name>
    <name type="common">Encephalitis mosquito</name>
    <dbReference type="NCBI Taxonomy" id="7177"/>
    <lineage>
        <taxon>Eukaryota</taxon>
        <taxon>Metazoa</taxon>
        <taxon>Ecdysozoa</taxon>
        <taxon>Arthropoda</taxon>
        <taxon>Hexapoda</taxon>
        <taxon>Insecta</taxon>
        <taxon>Pterygota</taxon>
        <taxon>Neoptera</taxon>
        <taxon>Endopterygota</taxon>
        <taxon>Diptera</taxon>
        <taxon>Nematocera</taxon>
        <taxon>Culicoidea</taxon>
        <taxon>Culicidae</taxon>
        <taxon>Culicinae</taxon>
        <taxon>Culicini</taxon>
        <taxon>Culex</taxon>
        <taxon>Culex</taxon>
    </lineage>
</organism>
<evidence type="ECO:0000256" key="4">
    <source>
        <dbReference type="ARBA" id="ARBA00022989"/>
    </source>
</evidence>
<dbReference type="InterPro" id="IPR011701">
    <property type="entry name" value="MFS"/>
</dbReference>
<dbReference type="PANTHER" id="PTHR23505:SF79">
    <property type="entry name" value="PROTEIN SPINSTER"/>
    <property type="match status" value="1"/>
</dbReference>
<feature type="region of interest" description="Disordered" evidence="7">
    <location>
        <begin position="588"/>
        <end position="645"/>
    </location>
</feature>
<evidence type="ECO:0000256" key="3">
    <source>
        <dbReference type="ARBA" id="ARBA00022692"/>
    </source>
</evidence>
<sequence length="645" mass="69369">MPSSQGYQKVASDPAEAELVLSGTAAAATGEMSSMQQKPEPATAVTGHPAGKIPATNSQQRLMPADSDSVSSSLDEGDPEAPPGGGRLEDDQVTVASSEVTATAWFTVGVLCFVNLINYMDRFTIAGVLTDIQDHFRIGDDEAGLLQTAFVLSYMICAPVFGYLGDRYSRKWIMALGVFLWSTTTLLGSFMQHFGWFITFRALVGIGEASYSTIAPTIISDLFVGDMRSKMLALFYFAIPVGSGFGYIVGSETAKFFGDWVWALRVTPVLGVIAVVLIAMLRDPERGASEGTHHMQATSYREDIKAIVRNPSFMLSTAGFTCVAFVAGALAWWGPKFIHLGLVSQPGNENITLNDVSYKFGIIAMTAGLIGVPAGSFMARKLRPQYPTCDPLICAGGLFCSSPLIYLALVVTRYSGAWCFFLVFFAEVSLNLTWSIVADMLLYVVVPTRRSTAEAFQILISHAFGDAGSPYFVGVISEAIKRLLRLSAIGVAAVFPADLSSYSQLAENVTATSTTTTLAPLVSQSPLGGAEDGDSHAVQFRALQYALFSTSFVEIIGGVFFLLTAMYILRDRRNVERVVAGCDLELSESSSGSETLDPSSAIVGEPPRTHRHQRHSSSHHHHQNHRSSSVRRSLSGATCSTSSCS</sequence>
<keyword evidence="4 8" id="KW-1133">Transmembrane helix</keyword>
<keyword evidence="2" id="KW-0813">Transport</keyword>
<feature type="transmembrane region" description="Helical" evidence="8">
    <location>
        <begin position="391"/>
        <end position="409"/>
    </location>
</feature>
<evidence type="ECO:0000256" key="5">
    <source>
        <dbReference type="ARBA" id="ARBA00023136"/>
    </source>
</evidence>
<comment type="subcellular location">
    <subcellularLocation>
        <location evidence="1">Membrane</location>
        <topology evidence="1">Multi-pass membrane protein</topology>
    </subcellularLocation>
</comment>
<reference evidence="10" key="1">
    <citation type="submission" date="2017-01" db="EMBL/GenBank/DDBJ databases">
        <title>A deep insight into the sialotranscriptome of adult male and female Cluex tarsalis mosquitoes.</title>
        <authorList>
            <person name="Ribeiro J.M."/>
            <person name="Moreira F."/>
            <person name="Bernard K.A."/>
            <person name="Calvo E."/>
        </authorList>
    </citation>
    <scope>NUCLEOTIDE SEQUENCE</scope>
    <source>
        <strain evidence="10">Kern County</strain>
        <tissue evidence="10">Salivary glands</tissue>
    </source>
</reference>
<feature type="compositionally biased region" description="Polar residues" evidence="7">
    <location>
        <begin position="635"/>
        <end position="645"/>
    </location>
</feature>
<feature type="transmembrane region" description="Helical" evidence="8">
    <location>
        <begin position="145"/>
        <end position="165"/>
    </location>
</feature>
<feature type="transmembrane region" description="Helical" evidence="8">
    <location>
        <begin position="360"/>
        <end position="379"/>
    </location>
</feature>
<feature type="transmembrane region" description="Helical" evidence="8">
    <location>
        <begin position="545"/>
        <end position="569"/>
    </location>
</feature>
<dbReference type="AlphaFoldDB" id="A0A1Q3FWR3"/>
<dbReference type="InterPro" id="IPR044770">
    <property type="entry name" value="MFS_spinster-like"/>
</dbReference>
<feature type="compositionally biased region" description="Low complexity" evidence="7">
    <location>
        <begin position="588"/>
        <end position="600"/>
    </location>
</feature>
<dbReference type="GO" id="GO:0022857">
    <property type="term" value="F:transmembrane transporter activity"/>
    <property type="evidence" value="ECO:0007669"/>
    <property type="project" value="InterPro"/>
</dbReference>
<comment type="similarity">
    <text evidence="6">Belongs to the major facilitator superfamily. Spinster (TC 2.A.1.49) family.</text>
</comment>
<evidence type="ECO:0000259" key="9">
    <source>
        <dbReference type="PROSITE" id="PS50850"/>
    </source>
</evidence>
<dbReference type="GO" id="GO:0016020">
    <property type="term" value="C:membrane"/>
    <property type="evidence" value="ECO:0007669"/>
    <property type="project" value="UniProtKB-SubCell"/>
</dbReference>